<dbReference type="STRING" id="7167.A0A182FDF3"/>
<dbReference type="RefSeq" id="XP_035786686.1">
    <property type="nucleotide sequence ID" value="XM_035930793.1"/>
</dbReference>
<dbReference type="GO" id="GO:0017171">
    <property type="term" value="F:serine hydrolase activity"/>
    <property type="evidence" value="ECO:0007669"/>
    <property type="project" value="TreeGrafter"/>
</dbReference>
<accession>A0A182FDF3</accession>
<dbReference type="VEuPathDB" id="VectorBase:AALB20_032390"/>
<dbReference type="AlphaFoldDB" id="A0A182FDF3"/>
<dbReference type="EnsemblMetazoa" id="AALB004540-RA">
    <property type="protein sequence ID" value="AALB004540-PA"/>
    <property type="gene ID" value="AALB004540"/>
</dbReference>
<evidence type="ECO:0000313" key="6">
    <source>
        <dbReference type="EnsemblMetazoa" id="AALB004540-PA"/>
    </source>
</evidence>
<sequence>MKPSSPRAALLVLVAALHVATATIVTSYDYNTAVSFQIFDWNTRTMRSHTNADTNFASFGCRPADLFVVIVHGWKEGCSKTQWVQDTVNNFVIHRKGCIICADYSTISSNPDYFIVVQQVDGIARTIEKKVRQLFTYGMTSANGMLYAFSIGAQIAFQTGRNLAPQKLSRIDACDPAGVGFDLNTTYTALNILDTATNVQCIHTSTDYGTTRRVCQKDWLMGYCGWFQYAAGIKTSHGLCPDFYNAAFWVDFPAIANPLTCPTTRAVSSWPAGFKMGYFMPQNSPSLVGDLFAKTSPNYPFN</sequence>
<dbReference type="KEGG" id="aali:118463873"/>
<feature type="domain" description="Lipase" evidence="5">
    <location>
        <begin position="42"/>
        <end position="216"/>
    </location>
</feature>
<evidence type="ECO:0000313" key="7">
    <source>
        <dbReference type="Proteomes" id="UP000069272"/>
    </source>
</evidence>
<dbReference type="GO" id="GO:0016042">
    <property type="term" value="P:lipid catabolic process"/>
    <property type="evidence" value="ECO:0007669"/>
    <property type="project" value="TreeGrafter"/>
</dbReference>
<dbReference type="Gene3D" id="3.40.50.1820">
    <property type="entry name" value="alpha/beta hydrolase"/>
    <property type="match status" value="1"/>
</dbReference>
<dbReference type="GO" id="GO:0005615">
    <property type="term" value="C:extracellular space"/>
    <property type="evidence" value="ECO:0007669"/>
    <property type="project" value="TreeGrafter"/>
</dbReference>
<evidence type="ECO:0000256" key="4">
    <source>
        <dbReference type="RuleBase" id="RU004262"/>
    </source>
</evidence>
<dbReference type="Proteomes" id="UP000069272">
    <property type="component" value="Chromosome 3L"/>
</dbReference>
<dbReference type="OrthoDB" id="7907111at2759"/>
<evidence type="ECO:0000256" key="3">
    <source>
        <dbReference type="ARBA" id="ARBA00022525"/>
    </source>
</evidence>
<reference evidence="6" key="2">
    <citation type="submission" date="2022-08" db="UniProtKB">
        <authorList>
            <consortium name="EnsemblMetazoa"/>
        </authorList>
    </citation>
    <scope>IDENTIFICATION</scope>
    <source>
        <strain evidence="6">STECLA/ALBI9_A</strain>
    </source>
</reference>
<reference evidence="6 7" key="1">
    <citation type="journal article" date="2017" name="G3 (Bethesda)">
        <title>The Physical Genome Mapping of Anopheles albimanus Corrected Scaffold Misassemblies and Identified Interarm Rearrangements in Genus Anopheles.</title>
        <authorList>
            <person name="Artemov G.N."/>
            <person name="Peery A.N."/>
            <person name="Jiang X."/>
            <person name="Tu Z."/>
            <person name="Stegniy V.N."/>
            <person name="Sharakhova M.V."/>
            <person name="Sharakhov I.V."/>
        </authorList>
    </citation>
    <scope>NUCLEOTIDE SEQUENCE [LARGE SCALE GENOMIC DNA]</scope>
    <source>
        <strain evidence="6 7">ALBI9_A</strain>
    </source>
</reference>
<dbReference type="InterPro" id="IPR029058">
    <property type="entry name" value="AB_hydrolase_fold"/>
</dbReference>
<name>A0A182FDF3_ANOAL</name>
<dbReference type="InterPro" id="IPR013818">
    <property type="entry name" value="Lipase"/>
</dbReference>
<dbReference type="GeneID" id="118463873"/>
<protein>
    <recommendedName>
        <fullName evidence="5">Lipase domain-containing protein</fullName>
    </recommendedName>
</protein>
<dbReference type="Pfam" id="PF00151">
    <property type="entry name" value="Lipase"/>
    <property type="match status" value="1"/>
</dbReference>
<evidence type="ECO:0000256" key="2">
    <source>
        <dbReference type="ARBA" id="ARBA00010701"/>
    </source>
</evidence>
<dbReference type="PANTHER" id="PTHR11610">
    <property type="entry name" value="LIPASE"/>
    <property type="match status" value="1"/>
</dbReference>
<dbReference type="SUPFAM" id="SSF53474">
    <property type="entry name" value="alpha/beta-Hydrolases"/>
    <property type="match status" value="1"/>
</dbReference>
<dbReference type="PANTHER" id="PTHR11610:SF104">
    <property type="entry name" value="AGAP010328-PA"/>
    <property type="match status" value="1"/>
</dbReference>
<evidence type="ECO:0000259" key="5">
    <source>
        <dbReference type="Pfam" id="PF00151"/>
    </source>
</evidence>
<keyword evidence="7" id="KW-1185">Reference proteome</keyword>
<dbReference type="GO" id="GO:0016298">
    <property type="term" value="F:lipase activity"/>
    <property type="evidence" value="ECO:0007669"/>
    <property type="project" value="InterPro"/>
</dbReference>
<comment type="similarity">
    <text evidence="2 4">Belongs to the AB hydrolase superfamily. Lipase family.</text>
</comment>
<evidence type="ECO:0000256" key="1">
    <source>
        <dbReference type="ARBA" id="ARBA00004613"/>
    </source>
</evidence>
<organism evidence="6 7">
    <name type="scientific">Anopheles albimanus</name>
    <name type="common">New world malaria mosquito</name>
    <dbReference type="NCBI Taxonomy" id="7167"/>
    <lineage>
        <taxon>Eukaryota</taxon>
        <taxon>Metazoa</taxon>
        <taxon>Ecdysozoa</taxon>
        <taxon>Arthropoda</taxon>
        <taxon>Hexapoda</taxon>
        <taxon>Insecta</taxon>
        <taxon>Pterygota</taxon>
        <taxon>Neoptera</taxon>
        <taxon>Endopterygota</taxon>
        <taxon>Diptera</taxon>
        <taxon>Nematocera</taxon>
        <taxon>Culicoidea</taxon>
        <taxon>Culicidae</taxon>
        <taxon>Anophelinae</taxon>
        <taxon>Anopheles</taxon>
    </lineage>
</organism>
<keyword evidence="3" id="KW-0964">Secreted</keyword>
<dbReference type="InterPro" id="IPR000734">
    <property type="entry name" value="TAG_lipase"/>
</dbReference>
<comment type="subcellular location">
    <subcellularLocation>
        <location evidence="1">Secreted</location>
    </subcellularLocation>
</comment>
<proteinExistence type="inferred from homology"/>
<dbReference type="VEuPathDB" id="VectorBase:AALB004540"/>